<dbReference type="Pfam" id="PF02096">
    <property type="entry name" value="60KD_IMP"/>
    <property type="match status" value="1"/>
</dbReference>
<dbReference type="EMBL" id="CACRSM010000002">
    <property type="protein sequence ID" value="VYS83759.1"/>
    <property type="molecule type" value="Genomic_DNA"/>
</dbReference>
<comment type="subcellular location">
    <subcellularLocation>
        <location evidence="1">Cell membrane</location>
        <topology evidence="1">Multi-pass membrane protein</topology>
    </subcellularLocation>
    <subcellularLocation>
        <location evidence="16">Membrane</location>
        <topology evidence="16">Multi-pass membrane protein</topology>
    </subcellularLocation>
</comment>
<evidence type="ECO:0000256" key="9">
    <source>
        <dbReference type="ARBA" id="ARBA00023136"/>
    </source>
</evidence>
<sequence>MDSILYPFVVAVAWLWIRIHDLLLLVGMSSGAGLAWIISIILLTVLVRVLIIPLYLKQLKSMRGTSIVQPQMQKIQAKYKGKTDVASRQRMQQEISELNKKYGVNPFASCLPMLVQLPVLFAMYRAIYAIHALAENTYSVGSRHIDSLGPITQSVASEIDASQVFGVPLSHTIRDSQLMSLPTLVFVIFIIVMVATQFLTIRLTMTKNMPQNQDPNNPMVRSQRMMMYFMPFMFIFSGLFFQMGVVIYTTTAGIWGYLQMLWVIKNIPNPNSAAYKELLAKRQDAYQSWARPFFADYDEKRRELADGSDELTALNETTLTEVRSRAKRQKIASDFPQAMSAGEIVSVYRNLSMQEWTTLPDEVWMKGVKVATERAAERREAAAKREEAQRQVRARGGQAASSEASSDAEAAELERKRQERRKARRAAAKKKR</sequence>
<evidence type="ECO:0000256" key="14">
    <source>
        <dbReference type="ARBA" id="ARBA00033245"/>
    </source>
</evidence>
<evidence type="ECO:0000256" key="12">
    <source>
        <dbReference type="ARBA" id="ARBA00026028"/>
    </source>
</evidence>
<dbReference type="AlphaFoldDB" id="A0A6N2RTQ2"/>
<evidence type="ECO:0000256" key="17">
    <source>
        <dbReference type="SAM" id="MobiDB-lite"/>
    </source>
</evidence>
<gene>
    <name evidence="20" type="primary">misCA</name>
    <name evidence="20" type="ORF">AOLFYP35_00501</name>
</gene>
<dbReference type="GO" id="GO:0005886">
    <property type="term" value="C:plasma membrane"/>
    <property type="evidence" value="ECO:0007669"/>
    <property type="project" value="UniProtKB-SubCell"/>
</dbReference>
<keyword evidence="5" id="KW-1003">Cell membrane</keyword>
<evidence type="ECO:0000256" key="15">
    <source>
        <dbReference type="ARBA" id="ARBA00033342"/>
    </source>
</evidence>
<evidence type="ECO:0000256" key="1">
    <source>
        <dbReference type="ARBA" id="ARBA00004651"/>
    </source>
</evidence>
<keyword evidence="9 18" id="KW-0472">Membrane</keyword>
<organism evidence="20">
    <name type="scientific">Schaalia odontolytica</name>
    <dbReference type="NCBI Taxonomy" id="1660"/>
    <lineage>
        <taxon>Bacteria</taxon>
        <taxon>Bacillati</taxon>
        <taxon>Actinomycetota</taxon>
        <taxon>Actinomycetes</taxon>
        <taxon>Actinomycetales</taxon>
        <taxon>Actinomycetaceae</taxon>
        <taxon>Schaalia</taxon>
    </lineage>
</organism>
<dbReference type="GO" id="GO:0032977">
    <property type="term" value="F:membrane insertase activity"/>
    <property type="evidence" value="ECO:0007669"/>
    <property type="project" value="InterPro"/>
</dbReference>
<evidence type="ECO:0000256" key="11">
    <source>
        <dbReference type="ARBA" id="ARBA00025034"/>
    </source>
</evidence>
<feature type="transmembrane region" description="Helical" evidence="18">
    <location>
        <begin position="5"/>
        <end position="28"/>
    </location>
</feature>
<keyword evidence="8 18" id="KW-1133">Transmembrane helix</keyword>
<evidence type="ECO:0000256" key="8">
    <source>
        <dbReference type="ARBA" id="ARBA00022989"/>
    </source>
</evidence>
<evidence type="ECO:0000256" key="5">
    <source>
        <dbReference type="ARBA" id="ARBA00022475"/>
    </source>
</evidence>
<evidence type="ECO:0000256" key="2">
    <source>
        <dbReference type="ARBA" id="ARBA00010527"/>
    </source>
</evidence>
<evidence type="ECO:0000256" key="6">
    <source>
        <dbReference type="ARBA" id="ARBA00022692"/>
    </source>
</evidence>
<evidence type="ECO:0000256" key="4">
    <source>
        <dbReference type="ARBA" id="ARBA00022448"/>
    </source>
</evidence>
<evidence type="ECO:0000313" key="20">
    <source>
        <dbReference type="EMBL" id="VYS83759.1"/>
    </source>
</evidence>
<feature type="domain" description="Membrane insertase YidC/Oxa/ALB C-terminal" evidence="19">
    <location>
        <begin position="36"/>
        <end position="264"/>
    </location>
</feature>
<keyword evidence="7" id="KW-0653">Protein transport</keyword>
<feature type="transmembrane region" description="Helical" evidence="18">
    <location>
        <begin position="225"/>
        <end position="258"/>
    </location>
</feature>
<dbReference type="InterPro" id="IPR047196">
    <property type="entry name" value="YidC_ALB_C"/>
</dbReference>
<keyword evidence="10" id="KW-0143">Chaperone</keyword>
<reference evidence="20" key="1">
    <citation type="submission" date="2019-11" db="EMBL/GenBank/DDBJ databases">
        <authorList>
            <person name="Feng L."/>
        </authorList>
    </citation>
    <scope>NUCLEOTIDE SEQUENCE</scope>
    <source>
        <strain evidence="20">AodontolyticusLFYP35</strain>
    </source>
</reference>
<dbReference type="PANTHER" id="PTHR12428">
    <property type="entry name" value="OXA1"/>
    <property type="match status" value="1"/>
</dbReference>
<dbReference type="InterPro" id="IPR001708">
    <property type="entry name" value="YidC/ALB3/OXA1/COX18"/>
</dbReference>
<evidence type="ECO:0000256" key="13">
    <source>
        <dbReference type="ARBA" id="ARBA00031538"/>
    </source>
</evidence>
<feature type="transmembrane region" description="Helical" evidence="18">
    <location>
        <begin position="184"/>
        <end position="205"/>
    </location>
</feature>
<protein>
    <recommendedName>
        <fullName evidence="3">Membrane protein insertase YidC</fullName>
    </recommendedName>
    <alternativeName>
        <fullName evidence="15">Foldase YidC</fullName>
    </alternativeName>
    <alternativeName>
        <fullName evidence="14">Membrane integrase YidC</fullName>
    </alternativeName>
    <alternativeName>
        <fullName evidence="13">Membrane protein YidC</fullName>
    </alternativeName>
</protein>
<feature type="transmembrane region" description="Helical" evidence="18">
    <location>
        <begin position="34"/>
        <end position="56"/>
    </location>
</feature>
<comment type="similarity">
    <text evidence="2">Belongs to the OXA1/ALB3/YidC family. Type 1 subfamily.</text>
</comment>
<evidence type="ECO:0000256" key="10">
    <source>
        <dbReference type="ARBA" id="ARBA00023186"/>
    </source>
</evidence>
<dbReference type="NCBIfam" id="TIGR03592">
    <property type="entry name" value="yidC_oxa1_cterm"/>
    <property type="match status" value="1"/>
</dbReference>
<feature type="compositionally biased region" description="Basic and acidic residues" evidence="17">
    <location>
        <begin position="379"/>
        <end position="390"/>
    </location>
</feature>
<feature type="compositionally biased region" description="Basic residues" evidence="17">
    <location>
        <begin position="418"/>
        <end position="432"/>
    </location>
</feature>
<name>A0A6N2RTQ2_9ACTO</name>
<evidence type="ECO:0000259" key="19">
    <source>
        <dbReference type="Pfam" id="PF02096"/>
    </source>
</evidence>
<dbReference type="GO" id="GO:0015031">
    <property type="term" value="P:protein transport"/>
    <property type="evidence" value="ECO:0007669"/>
    <property type="project" value="UniProtKB-KW"/>
</dbReference>
<keyword evidence="6 16" id="KW-0812">Transmembrane</keyword>
<feature type="compositionally biased region" description="Low complexity" evidence="17">
    <location>
        <begin position="399"/>
        <end position="408"/>
    </location>
</feature>
<evidence type="ECO:0000256" key="3">
    <source>
        <dbReference type="ARBA" id="ARBA00015325"/>
    </source>
</evidence>
<evidence type="ECO:0000256" key="7">
    <source>
        <dbReference type="ARBA" id="ARBA00022927"/>
    </source>
</evidence>
<accession>A0A6N2RTQ2</accession>
<dbReference type="InterPro" id="IPR028055">
    <property type="entry name" value="YidC/Oxa/ALB_C"/>
</dbReference>
<dbReference type="PANTHER" id="PTHR12428:SF65">
    <property type="entry name" value="CYTOCHROME C OXIDASE ASSEMBLY PROTEIN COX18, MITOCHONDRIAL"/>
    <property type="match status" value="1"/>
</dbReference>
<proteinExistence type="inferred from homology"/>
<evidence type="ECO:0000256" key="18">
    <source>
        <dbReference type="SAM" id="Phobius"/>
    </source>
</evidence>
<keyword evidence="4" id="KW-0813">Transport</keyword>
<comment type="function">
    <text evidence="11">Required for the insertion and/or proper folding and/or complex formation of integral membrane proteins into the membrane. Involved in integration of membrane proteins that insert both dependently and independently of the Sec translocase complex, as well as at least some lipoproteins. Aids folding of multispanning membrane proteins.</text>
</comment>
<comment type="subunit">
    <text evidence="12">Interacts with the Sec translocase complex via SecD. Specifically interacts with transmembrane segments of nascent integral membrane proteins during membrane integration.</text>
</comment>
<dbReference type="CDD" id="cd20070">
    <property type="entry name" value="5TM_YidC_Alb3"/>
    <property type="match status" value="1"/>
</dbReference>
<evidence type="ECO:0000256" key="16">
    <source>
        <dbReference type="RuleBase" id="RU003945"/>
    </source>
</evidence>
<dbReference type="GO" id="GO:0051205">
    <property type="term" value="P:protein insertion into membrane"/>
    <property type="evidence" value="ECO:0007669"/>
    <property type="project" value="TreeGrafter"/>
</dbReference>
<feature type="region of interest" description="Disordered" evidence="17">
    <location>
        <begin position="379"/>
        <end position="432"/>
    </location>
</feature>